<protein>
    <submittedName>
        <fullName evidence="2">Uncharacterized protein</fullName>
    </submittedName>
</protein>
<proteinExistence type="predicted"/>
<reference evidence="2 3" key="1">
    <citation type="submission" date="2024-03" db="EMBL/GenBank/DDBJ databases">
        <title>High-quality draft genome sequence of Oceanobacter sp. wDCs-4.</title>
        <authorList>
            <person name="Dong C."/>
        </authorList>
    </citation>
    <scope>NUCLEOTIDE SEQUENCE [LARGE SCALE GENOMIC DNA]</scope>
    <source>
        <strain evidence="3">wDCs-4</strain>
    </source>
</reference>
<comment type="caution">
    <text evidence="2">The sequence shown here is derived from an EMBL/GenBank/DDBJ whole genome shotgun (WGS) entry which is preliminary data.</text>
</comment>
<gene>
    <name evidence="2" type="ORF">WG929_15920</name>
</gene>
<sequence length="103" mass="11649">MHIHRKVKSTGMSYYPTNPVKGTGGTMLAILIYLVLGSGALQVVPASPHEHWFASRILDATQMEYSPEFTDLYLIETLDKSRLIYIYCNSSSCYKVRGQLQFV</sequence>
<keyword evidence="1" id="KW-0812">Transmembrane</keyword>
<dbReference type="Proteomes" id="UP001620597">
    <property type="component" value="Unassembled WGS sequence"/>
</dbReference>
<name>A0ABW8NLP6_9GAMM</name>
<dbReference type="EMBL" id="JBBKTX010000021">
    <property type="protein sequence ID" value="MFK4753899.1"/>
    <property type="molecule type" value="Genomic_DNA"/>
</dbReference>
<keyword evidence="1" id="KW-0472">Membrane</keyword>
<organism evidence="2 3">
    <name type="scientific">Oceanobacter antarcticus</name>
    <dbReference type="NCBI Taxonomy" id="3133425"/>
    <lineage>
        <taxon>Bacteria</taxon>
        <taxon>Pseudomonadati</taxon>
        <taxon>Pseudomonadota</taxon>
        <taxon>Gammaproteobacteria</taxon>
        <taxon>Oceanospirillales</taxon>
        <taxon>Oceanospirillaceae</taxon>
        <taxon>Oceanobacter</taxon>
    </lineage>
</organism>
<evidence type="ECO:0000313" key="3">
    <source>
        <dbReference type="Proteomes" id="UP001620597"/>
    </source>
</evidence>
<evidence type="ECO:0000313" key="2">
    <source>
        <dbReference type="EMBL" id="MFK4753899.1"/>
    </source>
</evidence>
<dbReference type="RefSeq" id="WP_416206878.1">
    <property type="nucleotide sequence ID" value="NZ_JBBKTX010000021.1"/>
</dbReference>
<keyword evidence="3" id="KW-1185">Reference proteome</keyword>
<keyword evidence="1" id="KW-1133">Transmembrane helix</keyword>
<accession>A0ABW8NLP6</accession>
<evidence type="ECO:0000256" key="1">
    <source>
        <dbReference type="SAM" id="Phobius"/>
    </source>
</evidence>
<feature type="transmembrane region" description="Helical" evidence="1">
    <location>
        <begin position="20"/>
        <end position="41"/>
    </location>
</feature>